<evidence type="ECO:0000313" key="2">
    <source>
        <dbReference type="Proteomes" id="UP001501509"/>
    </source>
</evidence>
<protein>
    <submittedName>
        <fullName evidence="1">Uncharacterized protein</fullName>
    </submittedName>
</protein>
<dbReference type="EMBL" id="BAAATD010000001">
    <property type="protein sequence ID" value="GAA2574708.1"/>
    <property type="molecule type" value="Genomic_DNA"/>
</dbReference>
<name>A0ABN3P9C6_9ACTN</name>
<organism evidence="1 2">
    <name type="scientific">Actinomadura fulvescens</name>
    <dbReference type="NCBI Taxonomy" id="46160"/>
    <lineage>
        <taxon>Bacteria</taxon>
        <taxon>Bacillati</taxon>
        <taxon>Actinomycetota</taxon>
        <taxon>Actinomycetes</taxon>
        <taxon>Streptosporangiales</taxon>
        <taxon>Thermomonosporaceae</taxon>
        <taxon>Actinomadura</taxon>
    </lineage>
</organism>
<accession>A0ABN3P9C6</accession>
<dbReference type="Proteomes" id="UP001501509">
    <property type="component" value="Unassembled WGS sequence"/>
</dbReference>
<dbReference type="RefSeq" id="WP_344536973.1">
    <property type="nucleotide sequence ID" value="NZ_BAAATD010000001.1"/>
</dbReference>
<sequence length="401" mass="43769">MSRDDVDRALRSLRDEKERISLALLDLEGHQGHRLLNGATVTGETARRQAALASRLTLLWSLFDHYGGTLAAAEELRARHARPGQAQLAELTRLLTGPSVELPVEEVPIERRTLLSSPAGDKLSLAEVVERMTPLFEEAARMVAAVDAVWSELLSALGQVEADRRTVHELAASLGGPDPELDRLDRELDDLAAAVRTDPLSFESGGGADTSRLRAAGSGLAELRRRLGEAAAFRDDAVTRIGRAAAAIDQVRAAEAETGRARERVLVKIAAPVLPEPADRATALADRLAAVEVLRNGRRWSELADRVHDLERAAATALEQARNDHALITGLLDRREELRGRLDAYRVKAARLGLAEDTELTRLYQQARELLWTSPCDLRKATVTLSGYQQAITSRAKGSDR</sequence>
<reference evidence="1 2" key="1">
    <citation type="journal article" date="2019" name="Int. J. Syst. Evol. Microbiol.">
        <title>The Global Catalogue of Microorganisms (GCM) 10K type strain sequencing project: providing services to taxonomists for standard genome sequencing and annotation.</title>
        <authorList>
            <consortium name="The Broad Institute Genomics Platform"/>
            <consortium name="The Broad Institute Genome Sequencing Center for Infectious Disease"/>
            <person name="Wu L."/>
            <person name="Ma J."/>
        </authorList>
    </citation>
    <scope>NUCLEOTIDE SEQUENCE [LARGE SCALE GENOMIC DNA]</scope>
    <source>
        <strain evidence="1 2">JCM 6833</strain>
    </source>
</reference>
<evidence type="ECO:0000313" key="1">
    <source>
        <dbReference type="EMBL" id="GAA2574708.1"/>
    </source>
</evidence>
<comment type="caution">
    <text evidence="1">The sequence shown here is derived from an EMBL/GenBank/DDBJ whole genome shotgun (WGS) entry which is preliminary data.</text>
</comment>
<gene>
    <name evidence="1" type="ORF">GCM10010411_03360</name>
</gene>
<keyword evidence="2" id="KW-1185">Reference proteome</keyword>
<proteinExistence type="predicted"/>